<evidence type="ECO:0000256" key="1">
    <source>
        <dbReference type="SAM" id="Phobius"/>
    </source>
</evidence>
<proteinExistence type="predicted"/>
<dbReference type="Pfam" id="PF13952">
    <property type="entry name" value="DUF4216"/>
    <property type="match status" value="1"/>
</dbReference>
<keyword evidence="1" id="KW-0812">Transmembrane</keyword>
<dbReference type="PANTHER" id="PTHR48258:SF9">
    <property type="entry name" value="OS01G0348150 PROTEIN"/>
    <property type="match status" value="1"/>
</dbReference>
<keyword evidence="1" id="KW-0472">Membrane</keyword>
<dbReference type="Gramene" id="AUR62013938-RA">
    <property type="protein sequence ID" value="AUR62013938-RA:cds"/>
    <property type="gene ID" value="AUR62013938"/>
</dbReference>
<evidence type="ECO:0000313" key="3">
    <source>
        <dbReference type="EnsemblPlants" id="AUR62013938-RA:cds"/>
    </source>
</evidence>
<dbReference type="PANTHER" id="PTHR48258">
    <property type="entry name" value="DUF4218 DOMAIN-CONTAINING PROTEIN-RELATED"/>
    <property type="match status" value="1"/>
</dbReference>
<reference evidence="3" key="2">
    <citation type="submission" date="2021-03" db="UniProtKB">
        <authorList>
            <consortium name="EnsemblPlants"/>
        </authorList>
    </citation>
    <scope>IDENTIFICATION</scope>
</reference>
<protein>
    <recommendedName>
        <fullName evidence="2">DUF4216 domain-containing protein</fullName>
    </recommendedName>
</protein>
<dbReference type="EnsemblPlants" id="AUR62013938-RA">
    <property type="protein sequence ID" value="AUR62013938-RA:cds"/>
    <property type="gene ID" value="AUR62013938"/>
</dbReference>
<keyword evidence="4" id="KW-1185">Reference proteome</keyword>
<organism evidence="3 4">
    <name type="scientific">Chenopodium quinoa</name>
    <name type="common">Quinoa</name>
    <dbReference type="NCBI Taxonomy" id="63459"/>
    <lineage>
        <taxon>Eukaryota</taxon>
        <taxon>Viridiplantae</taxon>
        <taxon>Streptophyta</taxon>
        <taxon>Embryophyta</taxon>
        <taxon>Tracheophyta</taxon>
        <taxon>Spermatophyta</taxon>
        <taxon>Magnoliopsida</taxon>
        <taxon>eudicotyledons</taxon>
        <taxon>Gunneridae</taxon>
        <taxon>Pentapetalae</taxon>
        <taxon>Caryophyllales</taxon>
        <taxon>Chenopodiaceae</taxon>
        <taxon>Chenopodioideae</taxon>
        <taxon>Atripliceae</taxon>
        <taxon>Chenopodium</taxon>
    </lineage>
</organism>
<reference evidence="3" key="1">
    <citation type="journal article" date="2017" name="Nature">
        <title>The genome of Chenopodium quinoa.</title>
        <authorList>
            <person name="Jarvis D.E."/>
            <person name="Ho Y.S."/>
            <person name="Lightfoot D.J."/>
            <person name="Schmoeckel S.M."/>
            <person name="Li B."/>
            <person name="Borm T.J.A."/>
            <person name="Ohyanagi H."/>
            <person name="Mineta K."/>
            <person name="Michell C.T."/>
            <person name="Saber N."/>
            <person name="Kharbatia N.M."/>
            <person name="Rupper R.R."/>
            <person name="Sharp A.R."/>
            <person name="Dally N."/>
            <person name="Boughton B.A."/>
            <person name="Woo Y.H."/>
            <person name="Gao G."/>
            <person name="Schijlen E.G.W.M."/>
            <person name="Guo X."/>
            <person name="Momin A.A."/>
            <person name="Negrao S."/>
            <person name="Al-Babili S."/>
            <person name="Gehring C."/>
            <person name="Roessner U."/>
            <person name="Jung C."/>
            <person name="Murphy K."/>
            <person name="Arold S.T."/>
            <person name="Gojobori T."/>
            <person name="van der Linden C.G."/>
            <person name="van Loo E.N."/>
            <person name="Jellen E.N."/>
            <person name="Maughan P.J."/>
            <person name="Tester M."/>
        </authorList>
    </citation>
    <scope>NUCLEOTIDE SEQUENCE [LARGE SCALE GENOMIC DNA]</scope>
    <source>
        <strain evidence="3">cv. PI 614886</strain>
    </source>
</reference>
<name>A0A803LIZ1_CHEQI</name>
<dbReference type="InterPro" id="IPR025312">
    <property type="entry name" value="DUF4216"/>
</dbReference>
<feature type="transmembrane region" description="Helical" evidence="1">
    <location>
        <begin position="555"/>
        <end position="575"/>
    </location>
</feature>
<dbReference type="Proteomes" id="UP000596660">
    <property type="component" value="Unplaced"/>
</dbReference>
<feature type="transmembrane region" description="Helical" evidence="1">
    <location>
        <begin position="527"/>
        <end position="548"/>
    </location>
</feature>
<accession>A0A803LIZ1</accession>
<evidence type="ECO:0000313" key="4">
    <source>
        <dbReference type="Proteomes" id="UP000596660"/>
    </source>
</evidence>
<feature type="domain" description="DUF4216" evidence="2">
    <location>
        <begin position="39"/>
        <end position="101"/>
    </location>
</feature>
<dbReference type="AlphaFoldDB" id="A0A803LIZ1"/>
<evidence type="ECO:0000259" key="2">
    <source>
        <dbReference type="Pfam" id="PF13952"/>
    </source>
</evidence>
<keyword evidence="1" id="KW-1133">Transmembrane helix</keyword>
<sequence>MQNSGVTLEAEAMHFASAKDKNPVCGMMNYYGVIEEICELHYSSFSIPVFKCQWVDNNNGVEHDRFGLTLVNLNKVGHKEDPFILASQVRQVFYMTDPLNKRMSAVIAPKPRHIFDDYGEDSVLDDVYVRRKEQVHIEVDVTDDISIYVRDDHNEGMWVDKEKKGKNRKRGHLLEKDHEKQGIHVSNVPRHLTWIKAHSYVKNGVLTVDNPADKEIHDAIIRLESQVQKGEIVATGRDDILSRALNKSEHGGSIRAVGSGITNKDYFGYNKPTTPSELHARMNEHSCWCSAMCFGGDLANSGGLLGGEAAAGNGLDAAHLDNSFGNGVPLTQLLMGGMERHDIEGHHFGQDSHVDKSHKQAYTEQGIATNSEPQYTKSPIVVHPQLQNLETAAEAEAYHVPWPEVNHMNAIEYTPIPPPQSQVVNTNRNYTFPEGWSDCRLAIEGSDKELQIVANRKFYIENNTEVLGNHTISLPHGHRRVTITEDLMPSAPLPCPNDELIFVFQAKKAFTAWPNHLILPQQVKEQIYILLLLCCCYYVVATASAFCILMNMYGLFYTSSVHGFILYASSVHGFMQPADKQLDKELNMTTPSPRSTSSQASTTRTYVFTDKDREKVTSTWMRVMRKKAMGMQKTGDTISITIPESVFLNKNGLDVSLDFEDLLDWCFQREIGKSQMKVFMKHLKERCQKEGVSGMYGFCDCNVLSPLTPTTDEQVRSDYLAHVFGTNEGKNVNQLFFAPYNDNVLYNLHTQSTVFTLYVAICWTLYRTEYYGFLSSQDRHTTAIKISGLSF</sequence>